<dbReference type="GO" id="GO:0016712">
    <property type="term" value="F:oxidoreductase activity, acting on paired donors, with incorporation or reduction of molecular oxygen, reduced flavin or flavoprotein as one donor, and incorporation of one atom of oxygen"/>
    <property type="evidence" value="ECO:0007669"/>
    <property type="project" value="UniProtKB-ARBA"/>
</dbReference>
<protein>
    <recommendedName>
        <fullName evidence="12">Cytochrome P450</fullName>
    </recommendedName>
</protein>
<proteinExistence type="inferred from homology"/>
<comment type="pathway">
    <text evidence="1">Secondary metabolite biosynthesis; terpenoid biosynthesis.</text>
</comment>
<evidence type="ECO:0000256" key="2">
    <source>
        <dbReference type="ARBA" id="ARBA00010617"/>
    </source>
</evidence>
<name>A0A5N6LX03_9ASTR</name>
<dbReference type="PRINTS" id="PR00463">
    <property type="entry name" value="EP450I"/>
</dbReference>
<dbReference type="InterPro" id="IPR002401">
    <property type="entry name" value="Cyt_P450_E_grp-I"/>
</dbReference>
<comment type="caution">
    <text evidence="10">The sequence shown here is derived from an EMBL/GenBank/DDBJ whole genome shotgun (WGS) entry which is preliminary data.</text>
</comment>
<comment type="cofactor">
    <cofactor evidence="8">
        <name>heme</name>
        <dbReference type="ChEBI" id="CHEBI:30413"/>
    </cofactor>
</comment>
<keyword evidence="11" id="KW-1185">Reference proteome</keyword>
<evidence type="ECO:0000256" key="9">
    <source>
        <dbReference type="RuleBase" id="RU000461"/>
    </source>
</evidence>
<evidence type="ECO:0000313" key="11">
    <source>
        <dbReference type="Proteomes" id="UP000326396"/>
    </source>
</evidence>
<keyword evidence="4 8" id="KW-0479">Metal-binding</keyword>
<dbReference type="EMBL" id="SZYD01000018">
    <property type="protein sequence ID" value="KAD2806060.1"/>
    <property type="molecule type" value="Genomic_DNA"/>
</dbReference>
<dbReference type="FunFam" id="1.10.630.10:FF:000011">
    <property type="entry name" value="Cytochrome P450 83B1"/>
    <property type="match status" value="1"/>
</dbReference>
<accession>A0A5N6LX03</accession>
<dbReference type="GO" id="GO:0005506">
    <property type="term" value="F:iron ion binding"/>
    <property type="evidence" value="ECO:0007669"/>
    <property type="project" value="InterPro"/>
</dbReference>
<sequence>MMIPDQVSHPSCSETSPLCFRYPFDDIISGDERWGQPTNKKLNLPPSPPKLPVIGNLHQIDPLLHRSLHSLTLNHGGPLMLIHLGSVPTLVVSSADAAREIMKTHDLMFADRPDVKMWRRLLCDLKEVSVAPYGEYWRQVKSVMIVHLLSNKKIEAHRDVREEEIAIVVDKIRKSNRLSQVVDLSDLFVTFTNDVVCRVTFGRKYSEGETGKRFRKMLSEFFEVFGDLNLEDFVPKLAWVDRLRGFDAKVERVAREIGGFLDGVVEERLRNQPADGGCGGGGGREDFVDILLKIQKDDRIGVPLDRLVIKALLLDAYTAGTDTTATVLEWTFTELVKHPKILKKVQEEVRMVLKGKKQVNQEDIDNMKYLKAMLKETLRLHPPIPTLVPRVARQDVKVMGYDIAKGTRVIINAWAIARDPKVWDNPNEFMPERFLDCAIDFKGHNFDLIPFGAGRRGCPGIAFAMTTNESVLANLLREFDWKLPNGGREDDLDMTEQPGLTIRKKVPLLVTATPVSL</sequence>
<dbReference type="InterPro" id="IPR001128">
    <property type="entry name" value="Cyt_P450"/>
</dbReference>
<dbReference type="Proteomes" id="UP000326396">
    <property type="component" value="Linkage Group LG8"/>
</dbReference>
<dbReference type="InterPro" id="IPR017972">
    <property type="entry name" value="Cyt_P450_CS"/>
</dbReference>
<dbReference type="Pfam" id="PF00067">
    <property type="entry name" value="p450"/>
    <property type="match status" value="1"/>
</dbReference>
<evidence type="ECO:0000256" key="6">
    <source>
        <dbReference type="ARBA" id="ARBA00023004"/>
    </source>
</evidence>
<dbReference type="AlphaFoldDB" id="A0A5N6LX03"/>
<dbReference type="PROSITE" id="PS00086">
    <property type="entry name" value="CYTOCHROME_P450"/>
    <property type="match status" value="1"/>
</dbReference>
<evidence type="ECO:0000256" key="3">
    <source>
        <dbReference type="ARBA" id="ARBA00022617"/>
    </source>
</evidence>
<evidence type="ECO:0000256" key="5">
    <source>
        <dbReference type="ARBA" id="ARBA00023002"/>
    </source>
</evidence>
<keyword evidence="7 9" id="KW-0503">Monooxygenase</keyword>
<evidence type="ECO:0008006" key="12">
    <source>
        <dbReference type="Google" id="ProtNLM"/>
    </source>
</evidence>
<keyword evidence="3 8" id="KW-0349">Heme</keyword>
<dbReference type="PANTHER" id="PTHR47955:SF10">
    <property type="entry name" value="ANGELICIN SYNTHASE"/>
    <property type="match status" value="1"/>
</dbReference>
<evidence type="ECO:0000313" key="10">
    <source>
        <dbReference type="EMBL" id="KAD2806060.1"/>
    </source>
</evidence>
<dbReference type="OrthoDB" id="1470350at2759"/>
<dbReference type="Gene3D" id="1.10.630.10">
    <property type="entry name" value="Cytochrome P450"/>
    <property type="match status" value="1"/>
</dbReference>
<evidence type="ECO:0000256" key="7">
    <source>
        <dbReference type="ARBA" id="ARBA00023033"/>
    </source>
</evidence>
<dbReference type="PANTHER" id="PTHR47955">
    <property type="entry name" value="CYTOCHROME P450 FAMILY 71 PROTEIN"/>
    <property type="match status" value="1"/>
</dbReference>
<evidence type="ECO:0000256" key="4">
    <source>
        <dbReference type="ARBA" id="ARBA00022723"/>
    </source>
</evidence>
<dbReference type="PRINTS" id="PR00385">
    <property type="entry name" value="P450"/>
</dbReference>
<dbReference type="CDD" id="cd11072">
    <property type="entry name" value="CYP71-like"/>
    <property type="match status" value="1"/>
</dbReference>
<gene>
    <name evidence="10" type="ORF">E3N88_39437</name>
</gene>
<comment type="similarity">
    <text evidence="2 9">Belongs to the cytochrome P450 family.</text>
</comment>
<feature type="binding site" description="axial binding residue" evidence="8">
    <location>
        <position position="458"/>
    </location>
    <ligand>
        <name>heme</name>
        <dbReference type="ChEBI" id="CHEBI:30413"/>
    </ligand>
    <ligandPart>
        <name>Fe</name>
        <dbReference type="ChEBI" id="CHEBI:18248"/>
    </ligandPart>
</feature>
<organism evidence="10 11">
    <name type="scientific">Mikania micrantha</name>
    <name type="common">bitter vine</name>
    <dbReference type="NCBI Taxonomy" id="192012"/>
    <lineage>
        <taxon>Eukaryota</taxon>
        <taxon>Viridiplantae</taxon>
        <taxon>Streptophyta</taxon>
        <taxon>Embryophyta</taxon>
        <taxon>Tracheophyta</taxon>
        <taxon>Spermatophyta</taxon>
        <taxon>Magnoliopsida</taxon>
        <taxon>eudicotyledons</taxon>
        <taxon>Gunneridae</taxon>
        <taxon>Pentapetalae</taxon>
        <taxon>asterids</taxon>
        <taxon>campanulids</taxon>
        <taxon>Asterales</taxon>
        <taxon>Asteraceae</taxon>
        <taxon>Asteroideae</taxon>
        <taxon>Heliantheae alliance</taxon>
        <taxon>Eupatorieae</taxon>
        <taxon>Mikania</taxon>
    </lineage>
</organism>
<dbReference type="GO" id="GO:0020037">
    <property type="term" value="F:heme binding"/>
    <property type="evidence" value="ECO:0007669"/>
    <property type="project" value="InterPro"/>
</dbReference>
<evidence type="ECO:0000256" key="8">
    <source>
        <dbReference type="PIRSR" id="PIRSR602401-1"/>
    </source>
</evidence>
<reference evidence="10 11" key="1">
    <citation type="submission" date="2019-05" db="EMBL/GenBank/DDBJ databases">
        <title>Mikania micrantha, genome provides insights into the molecular mechanism of rapid growth.</title>
        <authorList>
            <person name="Liu B."/>
        </authorList>
    </citation>
    <scope>NUCLEOTIDE SEQUENCE [LARGE SCALE GENOMIC DNA]</scope>
    <source>
        <strain evidence="10">NLD-2019</strain>
        <tissue evidence="10">Leaf</tissue>
    </source>
</reference>
<dbReference type="GO" id="GO:0051762">
    <property type="term" value="P:sesquiterpene biosynthetic process"/>
    <property type="evidence" value="ECO:0007669"/>
    <property type="project" value="UniProtKB-ARBA"/>
</dbReference>
<keyword evidence="6 8" id="KW-0408">Iron</keyword>
<keyword evidence="5 9" id="KW-0560">Oxidoreductase</keyword>
<evidence type="ECO:0000256" key="1">
    <source>
        <dbReference type="ARBA" id="ARBA00004721"/>
    </source>
</evidence>
<dbReference type="SUPFAM" id="SSF48264">
    <property type="entry name" value="Cytochrome P450"/>
    <property type="match status" value="1"/>
</dbReference>
<dbReference type="InterPro" id="IPR036396">
    <property type="entry name" value="Cyt_P450_sf"/>
</dbReference>